<keyword evidence="2" id="KW-1185">Reference proteome</keyword>
<proteinExistence type="predicted"/>
<dbReference type="OrthoDB" id="288590at2759"/>
<evidence type="ECO:0000313" key="1">
    <source>
        <dbReference type="EMBL" id="KIY52057.1"/>
    </source>
</evidence>
<name>A0A0D7AKD3_9AGAR</name>
<dbReference type="EMBL" id="KN881646">
    <property type="protein sequence ID" value="KIY52057.1"/>
    <property type="molecule type" value="Genomic_DNA"/>
</dbReference>
<reference evidence="1 2" key="1">
    <citation type="journal article" date="2015" name="Fungal Genet. Biol.">
        <title>Evolution of novel wood decay mechanisms in Agaricales revealed by the genome sequences of Fistulina hepatica and Cylindrobasidium torrendii.</title>
        <authorList>
            <person name="Floudas D."/>
            <person name="Held B.W."/>
            <person name="Riley R."/>
            <person name="Nagy L.G."/>
            <person name="Koehler G."/>
            <person name="Ransdell A.S."/>
            <person name="Younus H."/>
            <person name="Chow J."/>
            <person name="Chiniquy J."/>
            <person name="Lipzen A."/>
            <person name="Tritt A."/>
            <person name="Sun H."/>
            <person name="Haridas S."/>
            <person name="LaButti K."/>
            <person name="Ohm R.A."/>
            <person name="Kues U."/>
            <person name="Blanchette R.A."/>
            <person name="Grigoriev I.V."/>
            <person name="Minto R.E."/>
            <person name="Hibbett D.S."/>
        </authorList>
    </citation>
    <scope>NUCLEOTIDE SEQUENCE [LARGE SCALE GENOMIC DNA]</scope>
    <source>
        <strain evidence="1 2">ATCC 64428</strain>
    </source>
</reference>
<gene>
    <name evidence="1" type="ORF">FISHEDRAFT_70291</name>
</gene>
<dbReference type="Proteomes" id="UP000054144">
    <property type="component" value="Unassembled WGS sequence"/>
</dbReference>
<dbReference type="AlphaFoldDB" id="A0A0D7AKD3"/>
<dbReference type="Gene3D" id="2.60.120.330">
    <property type="entry name" value="B-lactam Antibiotic, Isopenicillin N Synthase, Chain"/>
    <property type="match status" value="1"/>
</dbReference>
<accession>A0A0D7AKD3</accession>
<organism evidence="1 2">
    <name type="scientific">Fistulina hepatica ATCC 64428</name>
    <dbReference type="NCBI Taxonomy" id="1128425"/>
    <lineage>
        <taxon>Eukaryota</taxon>
        <taxon>Fungi</taxon>
        <taxon>Dikarya</taxon>
        <taxon>Basidiomycota</taxon>
        <taxon>Agaricomycotina</taxon>
        <taxon>Agaricomycetes</taxon>
        <taxon>Agaricomycetidae</taxon>
        <taxon>Agaricales</taxon>
        <taxon>Fistulinaceae</taxon>
        <taxon>Fistulina</taxon>
    </lineage>
</organism>
<dbReference type="InterPro" id="IPR027443">
    <property type="entry name" value="IPNS-like_sf"/>
</dbReference>
<protein>
    <submittedName>
        <fullName evidence="1">Uncharacterized protein</fullName>
    </submittedName>
</protein>
<evidence type="ECO:0000313" key="2">
    <source>
        <dbReference type="Proteomes" id="UP000054144"/>
    </source>
</evidence>
<sequence length="161" mass="18456">MLSEEHVESFAAHMRGAFARADQPDTVSRSIMDKDFKIVPSSTSLFPSLIRPNTSANLGLHLRMSDFWLLITLLAHVEALQFGAECLTDIPRDGTFAPFWFKLHLGPEQWPPEEEDPPAFHAKMTELFERYRQLNLKLNKYVCQVLDIPQAVLDDYFPPKP</sequence>